<evidence type="ECO:0000256" key="4">
    <source>
        <dbReference type="ARBA" id="ARBA00023172"/>
    </source>
</evidence>
<sequence length="320" mass="36760">MAKNKTLHHYITDFLEYCEVERGRSPRTVANYAFYLGRFAEFAHDVKPEKITDAVVHDYRLWLNRLTDRDGEPLKKNTQNYHLIALRSFLKYLARHDTASLAPEKVELSRVPERDVTFLDGEEVERLLAAPLAQIEKATPIQQLTALRDKVIIEMLFCTGLRVSELAHLKREDISIKRTEFTVRGKGSKKRVVFMSKEARAWLAKYLAARRDVNPYVFVPHDRAQKAEKRRKDTDAASLTPRSIQRIIERCAVAAGITKPVSPHTLRHSFATDLLRNGADIRAVQAMLGHSSITTTQIYTHITDKGLREVHEKFHRKKGP</sequence>
<evidence type="ECO:0000313" key="9">
    <source>
        <dbReference type="Proteomes" id="UP000176678"/>
    </source>
</evidence>
<evidence type="ECO:0000259" key="7">
    <source>
        <dbReference type="PROSITE" id="PS51900"/>
    </source>
</evidence>
<dbReference type="SUPFAM" id="SSF56349">
    <property type="entry name" value="DNA breaking-rejoining enzymes"/>
    <property type="match status" value="1"/>
</dbReference>
<dbReference type="PANTHER" id="PTHR30349:SF41">
    <property type="entry name" value="INTEGRASE_RECOMBINASE PROTEIN MJ0367-RELATED"/>
    <property type="match status" value="1"/>
</dbReference>
<reference evidence="8 9" key="1">
    <citation type="journal article" date="2016" name="Nat. Commun.">
        <title>Thousands of microbial genomes shed light on interconnected biogeochemical processes in an aquifer system.</title>
        <authorList>
            <person name="Anantharaman K."/>
            <person name="Brown C.T."/>
            <person name="Hug L.A."/>
            <person name="Sharon I."/>
            <person name="Castelle C.J."/>
            <person name="Probst A.J."/>
            <person name="Thomas B.C."/>
            <person name="Singh A."/>
            <person name="Wilkins M.J."/>
            <person name="Karaoz U."/>
            <person name="Brodie E.L."/>
            <person name="Williams K.H."/>
            <person name="Hubbard S.S."/>
            <person name="Banfield J.F."/>
        </authorList>
    </citation>
    <scope>NUCLEOTIDE SEQUENCE [LARGE SCALE GENOMIC DNA]</scope>
</reference>
<feature type="domain" description="Core-binding (CB)" evidence="7">
    <location>
        <begin position="5"/>
        <end position="94"/>
    </location>
</feature>
<comment type="caution">
    <text evidence="8">The sequence shown here is derived from an EMBL/GenBank/DDBJ whole genome shotgun (WGS) entry which is preliminary data.</text>
</comment>
<dbReference type="InterPro" id="IPR011010">
    <property type="entry name" value="DNA_brk_join_enz"/>
</dbReference>
<dbReference type="Proteomes" id="UP000176678">
    <property type="component" value="Unassembled WGS sequence"/>
</dbReference>
<dbReference type="NCBIfam" id="NF040815">
    <property type="entry name" value="recomb_XerA_Arch"/>
    <property type="match status" value="1"/>
</dbReference>
<organism evidence="8 9">
    <name type="scientific">Candidatus Uhrbacteria bacterium RIFCSPLOWO2_02_FULL_51_9</name>
    <dbReference type="NCBI Taxonomy" id="1802410"/>
    <lineage>
        <taxon>Bacteria</taxon>
        <taxon>Candidatus Uhriibacteriota</taxon>
    </lineage>
</organism>
<dbReference type="InterPro" id="IPR044068">
    <property type="entry name" value="CB"/>
</dbReference>
<name>A0A1F7VEB0_9BACT</name>
<keyword evidence="2" id="KW-0229">DNA integration</keyword>
<dbReference type="Pfam" id="PF02899">
    <property type="entry name" value="Phage_int_SAM_1"/>
    <property type="match status" value="1"/>
</dbReference>
<evidence type="ECO:0000256" key="3">
    <source>
        <dbReference type="ARBA" id="ARBA00023125"/>
    </source>
</evidence>
<protein>
    <recommendedName>
        <fullName evidence="10">Tyrosine recombinase XerC</fullName>
    </recommendedName>
</protein>
<keyword evidence="3 5" id="KW-0238">DNA-binding</keyword>
<dbReference type="GO" id="GO:0006310">
    <property type="term" value="P:DNA recombination"/>
    <property type="evidence" value="ECO:0007669"/>
    <property type="project" value="UniProtKB-KW"/>
</dbReference>
<dbReference type="GO" id="GO:0015074">
    <property type="term" value="P:DNA integration"/>
    <property type="evidence" value="ECO:0007669"/>
    <property type="project" value="UniProtKB-KW"/>
</dbReference>
<accession>A0A1F7VEB0</accession>
<dbReference type="Pfam" id="PF00589">
    <property type="entry name" value="Phage_integrase"/>
    <property type="match status" value="1"/>
</dbReference>
<dbReference type="InterPro" id="IPR004107">
    <property type="entry name" value="Integrase_SAM-like_N"/>
</dbReference>
<dbReference type="PROSITE" id="PS51900">
    <property type="entry name" value="CB"/>
    <property type="match status" value="1"/>
</dbReference>
<gene>
    <name evidence="8" type="ORF">A3H75_01945</name>
</gene>
<dbReference type="Gene3D" id="1.10.150.130">
    <property type="match status" value="1"/>
</dbReference>
<evidence type="ECO:0000259" key="6">
    <source>
        <dbReference type="PROSITE" id="PS51898"/>
    </source>
</evidence>
<dbReference type="Gene3D" id="1.10.443.10">
    <property type="entry name" value="Intergrase catalytic core"/>
    <property type="match status" value="1"/>
</dbReference>
<dbReference type="CDD" id="cd00798">
    <property type="entry name" value="INT_XerDC_C"/>
    <property type="match status" value="1"/>
</dbReference>
<evidence type="ECO:0000256" key="1">
    <source>
        <dbReference type="ARBA" id="ARBA00008857"/>
    </source>
</evidence>
<dbReference type="PROSITE" id="PS51898">
    <property type="entry name" value="TYR_RECOMBINASE"/>
    <property type="match status" value="1"/>
</dbReference>
<feature type="domain" description="Tyr recombinase" evidence="6">
    <location>
        <begin position="114"/>
        <end position="312"/>
    </location>
</feature>
<dbReference type="InterPro" id="IPR010998">
    <property type="entry name" value="Integrase_recombinase_N"/>
</dbReference>
<dbReference type="STRING" id="1802410.A3H75_01945"/>
<dbReference type="GO" id="GO:0003677">
    <property type="term" value="F:DNA binding"/>
    <property type="evidence" value="ECO:0007669"/>
    <property type="project" value="UniProtKB-UniRule"/>
</dbReference>
<proteinExistence type="inferred from homology"/>
<keyword evidence="4" id="KW-0233">DNA recombination</keyword>
<dbReference type="InterPro" id="IPR050090">
    <property type="entry name" value="Tyrosine_recombinase_XerCD"/>
</dbReference>
<evidence type="ECO:0000313" key="8">
    <source>
        <dbReference type="EMBL" id="OGL88882.1"/>
    </source>
</evidence>
<dbReference type="EMBL" id="MGES01000022">
    <property type="protein sequence ID" value="OGL88882.1"/>
    <property type="molecule type" value="Genomic_DNA"/>
</dbReference>
<evidence type="ECO:0008006" key="10">
    <source>
        <dbReference type="Google" id="ProtNLM"/>
    </source>
</evidence>
<dbReference type="InterPro" id="IPR013762">
    <property type="entry name" value="Integrase-like_cat_sf"/>
</dbReference>
<comment type="similarity">
    <text evidence="1">Belongs to the 'phage' integrase family.</text>
</comment>
<dbReference type="PANTHER" id="PTHR30349">
    <property type="entry name" value="PHAGE INTEGRASE-RELATED"/>
    <property type="match status" value="1"/>
</dbReference>
<dbReference type="InterPro" id="IPR002104">
    <property type="entry name" value="Integrase_catalytic"/>
</dbReference>
<evidence type="ECO:0000256" key="5">
    <source>
        <dbReference type="PROSITE-ProRule" id="PRU01248"/>
    </source>
</evidence>
<evidence type="ECO:0000256" key="2">
    <source>
        <dbReference type="ARBA" id="ARBA00022908"/>
    </source>
</evidence>
<dbReference type="AlphaFoldDB" id="A0A1F7VEB0"/>